<feature type="region of interest" description="Disordered" evidence="9">
    <location>
        <begin position="1"/>
        <end position="40"/>
    </location>
</feature>
<feature type="compositionally biased region" description="Basic and acidic residues" evidence="9">
    <location>
        <begin position="20"/>
        <end position="32"/>
    </location>
</feature>
<dbReference type="OrthoDB" id="9807974at2"/>
<sequence length="90" mass="9820">MAQHKSAAKRARQAVRKNKVNSDRKSKVRTGEKSLASALKKKDAASIPQLLSYYTSQMMKAAQKGVFSKATASRKIARLSAQVQKALSAK</sequence>
<evidence type="ECO:0000313" key="11">
    <source>
        <dbReference type="Proteomes" id="UP000012040"/>
    </source>
</evidence>
<dbReference type="STRING" id="1184267.A11Q_898"/>
<dbReference type="HAMAP" id="MF_00500">
    <property type="entry name" value="Ribosomal_bS20"/>
    <property type="match status" value="1"/>
</dbReference>
<dbReference type="InterPro" id="IPR002583">
    <property type="entry name" value="Ribosomal_bS20"/>
</dbReference>
<keyword evidence="3 8" id="KW-0699">rRNA-binding</keyword>
<dbReference type="InterPro" id="IPR036510">
    <property type="entry name" value="Ribosomal_bS20_sf"/>
</dbReference>
<dbReference type="AlphaFoldDB" id="M4VPQ9"/>
<name>M4VPQ9_9BACT</name>
<evidence type="ECO:0000256" key="8">
    <source>
        <dbReference type="HAMAP-Rule" id="MF_00500"/>
    </source>
</evidence>
<evidence type="ECO:0000256" key="9">
    <source>
        <dbReference type="SAM" id="MobiDB-lite"/>
    </source>
</evidence>
<evidence type="ECO:0000256" key="6">
    <source>
        <dbReference type="ARBA" id="ARBA00023274"/>
    </source>
</evidence>
<keyword evidence="5 8" id="KW-0689">Ribosomal protein</keyword>
<dbReference type="GO" id="GO:0003735">
    <property type="term" value="F:structural constituent of ribosome"/>
    <property type="evidence" value="ECO:0007669"/>
    <property type="project" value="InterPro"/>
</dbReference>
<evidence type="ECO:0000256" key="5">
    <source>
        <dbReference type="ARBA" id="ARBA00022980"/>
    </source>
</evidence>
<comment type="similarity">
    <text evidence="2 8">Belongs to the bacterial ribosomal protein bS20 family.</text>
</comment>
<keyword evidence="6 8" id="KW-0687">Ribonucleoprotein</keyword>
<organism evidence="10 11">
    <name type="scientific">Pseudobdellovibrio exovorus JSS</name>
    <dbReference type="NCBI Taxonomy" id="1184267"/>
    <lineage>
        <taxon>Bacteria</taxon>
        <taxon>Pseudomonadati</taxon>
        <taxon>Bdellovibrionota</taxon>
        <taxon>Bdellovibrionia</taxon>
        <taxon>Bdellovibrionales</taxon>
        <taxon>Pseudobdellovibrionaceae</taxon>
        <taxon>Pseudobdellovibrio</taxon>
    </lineage>
</organism>
<dbReference type="GO" id="GO:0015935">
    <property type="term" value="C:small ribosomal subunit"/>
    <property type="evidence" value="ECO:0007669"/>
    <property type="project" value="TreeGrafter"/>
</dbReference>
<dbReference type="SUPFAM" id="SSF46992">
    <property type="entry name" value="Ribosomal protein S20"/>
    <property type="match status" value="1"/>
</dbReference>
<gene>
    <name evidence="8" type="primary">rpsT</name>
    <name evidence="10" type="ORF">A11Q_898</name>
</gene>
<proteinExistence type="inferred from homology"/>
<dbReference type="KEGG" id="bex:A11Q_898"/>
<dbReference type="Pfam" id="PF01649">
    <property type="entry name" value="Ribosomal_S20p"/>
    <property type="match status" value="1"/>
</dbReference>
<feature type="compositionally biased region" description="Basic residues" evidence="9">
    <location>
        <begin position="1"/>
        <end position="19"/>
    </location>
</feature>
<dbReference type="EMBL" id="CP003537">
    <property type="protein sequence ID" value="AGH95114.1"/>
    <property type="molecule type" value="Genomic_DNA"/>
</dbReference>
<evidence type="ECO:0000313" key="10">
    <source>
        <dbReference type="EMBL" id="AGH95114.1"/>
    </source>
</evidence>
<evidence type="ECO:0000256" key="4">
    <source>
        <dbReference type="ARBA" id="ARBA00022884"/>
    </source>
</evidence>
<dbReference type="PATRIC" id="fig|1184267.3.peg.907"/>
<evidence type="ECO:0000256" key="2">
    <source>
        <dbReference type="ARBA" id="ARBA00007634"/>
    </source>
</evidence>
<comment type="function">
    <text evidence="1 8">Binds directly to 16S ribosomal RNA.</text>
</comment>
<reference evidence="10 11" key="1">
    <citation type="journal article" date="2013" name="ISME J.">
        <title>By their genes ye shall know them: genomic signatures of predatory bacteria.</title>
        <authorList>
            <person name="Pasternak Z."/>
            <person name="Pietrokovski S."/>
            <person name="Rotem O."/>
            <person name="Gophna U."/>
            <person name="Lurie-Weinberger M.N."/>
            <person name="Jurkevitch E."/>
        </authorList>
    </citation>
    <scope>NUCLEOTIDE SEQUENCE [LARGE SCALE GENOMIC DNA]</scope>
    <source>
        <strain evidence="10 11">JSS</strain>
    </source>
</reference>
<dbReference type="NCBIfam" id="TIGR00029">
    <property type="entry name" value="S20"/>
    <property type="match status" value="1"/>
</dbReference>
<dbReference type="Gene3D" id="1.20.58.110">
    <property type="entry name" value="Ribosomal protein S20"/>
    <property type="match status" value="1"/>
</dbReference>
<evidence type="ECO:0000256" key="1">
    <source>
        <dbReference type="ARBA" id="ARBA00003134"/>
    </source>
</evidence>
<dbReference type="PANTHER" id="PTHR33398:SF1">
    <property type="entry name" value="SMALL RIBOSOMAL SUBUNIT PROTEIN BS20C"/>
    <property type="match status" value="1"/>
</dbReference>
<dbReference type="RefSeq" id="WP_015469604.1">
    <property type="nucleotide sequence ID" value="NC_020813.1"/>
</dbReference>
<dbReference type="PANTHER" id="PTHR33398">
    <property type="entry name" value="30S RIBOSOMAL PROTEIN S20"/>
    <property type="match status" value="1"/>
</dbReference>
<evidence type="ECO:0000256" key="3">
    <source>
        <dbReference type="ARBA" id="ARBA00022730"/>
    </source>
</evidence>
<dbReference type="eggNOG" id="COG0268">
    <property type="taxonomic scope" value="Bacteria"/>
</dbReference>
<dbReference type="GO" id="GO:0006412">
    <property type="term" value="P:translation"/>
    <property type="evidence" value="ECO:0007669"/>
    <property type="project" value="UniProtKB-UniRule"/>
</dbReference>
<dbReference type="GO" id="GO:0070181">
    <property type="term" value="F:small ribosomal subunit rRNA binding"/>
    <property type="evidence" value="ECO:0007669"/>
    <property type="project" value="TreeGrafter"/>
</dbReference>
<keyword evidence="11" id="KW-1185">Reference proteome</keyword>
<keyword evidence="4 8" id="KW-0694">RNA-binding</keyword>
<evidence type="ECO:0000256" key="7">
    <source>
        <dbReference type="ARBA" id="ARBA00035136"/>
    </source>
</evidence>
<protein>
    <recommendedName>
        <fullName evidence="7 8">Small ribosomal subunit protein bS20</fullName>
    </recommendedName>
</protein>
<dbReference type="Proteomes" id="UP000012040">
    <property type="component" value="Chromosome"/>
</dbReference>
<dbReference type="HOGENOM" id="CLU_160655_3_0_7"/>
<accession>M4VPQ9</accession>